<dbReference type="EMBL" id="SOHE01000013">
    <property type="protein sequence ID" value="TFD55164.1"/>
    <property type="molecule type" value="Genomic_DNA"/>
</dbReference>
<name>A0A4R9AAX8_9MICO</name>
<sequence length="197" mass="19790">MKHLSFLPKKSPIRARAVLAAGAVLGLGAVLTFASFTDEGYVASTFSTGTVDITFDASEADGPIGAPHTTQLGFTVGKIGSSTIAPLTVNNSGTLPFDYTMSTTTTGGAALASGLRVTVVSLGAPATAGACNATTTFTPAIQTGTDLGSTALSGRSLNAQTSEVLCFKVELPSGSNDNAMQDLSTTATFAFAATQQP</sequence>
<comment type="caution">
    <text evidence="1">The sequence shown here is derived from an EMBL/GenBank/DDBJ whole genome shotgun (WGS) entry which is preliminary data.</text>
</comment>
<proteinExistence type="predicted"/>
<reference evidence="1 2" key="1">
    <citation type="submission" date="2019-03" db="EMBL/GenBank/DDBJ databases">
        <title>Genomics of glacier-inhabiting Cryobacterium strains.</title>
        <authorList>
            <person name="Liu Q."/>
            <person name="Xin Y.-H."/>
        </authorList>
    </citation>
    <scope>NUCLEOTIDE SEQUENCE [LARGE SCALE GENOMIC DNA]</scope>
    <source>
        <strain evidence="1 2">Hh14</strain>
    </source>
</reference>
<dbReference type="Proteomes" id="UP000297447">
    <property type="component" value="Unassembled WGS sequence"/>
</dbReference>
<evidence type="ECO:0000313" key="2">
    <source>
        <dbReference type="Proteomes" id="UP000297447"/>
    </source>
</evidence>
<accession>A0A4R9AAX8</accession>
<protein>
    <submittedName>
        <fullName evidence="1">Uncharacterized protein</fullName>
    </submittedName>
</protein>
<dbReference type="AlphaFoldDB" id="A0A4R9AAX8"/>
<keyword evidence="2" id="KW-1185">Reference proteome</keyword>
<dbReference type="RefSeq" id="WP_134517849.1">
    <property type="nucleotide sequence ID" value="NZ_SOHE01000013.1"/>
</dbReference>
<organism evidence="1 2">
    <name type="scientific">Cryobacterium frigoriphilum</name>
    <dbReference type="NCBI Taxonomy" id="1259150"/>
    <lineage>
        <taxon>Bacteria</taxon>
        <taxon>Bacillati</taxon>
        <taxon>Actinomycetota</taxon>
        <taxon>Actinomycetes</taxon>
        <taxon>Micrococcales</taxon>
        <taxon>Microbacteriaceae</taxon>
        <taxon>Cryobacterium</taxon>
    </lineage>
</organism>
<gene>
    <name evidence="1" type="ORF">E3T55_01715</name>
</gene>
<evidence type="ECO:0000313" key="1">
    <source>
        <dbReference type="EMBL" id="TFD55164.1"/>
    </source>
</evidence>
<dbReference type="OrthoDB" id="4470249at2"/>